<dbReference type="Gene3D" id="1.10.533.10">
    <property type="entry name" value="Death Domain, Fas"/>
    <property type="match status" value="1"/>
</dbReference>
<keyword evidence="8" id="KW-1185">Reference proteome</keyword>
<dbReference type="GO" id="GO:0030975">
    <property type="term" value="F:thiamine binding"/>
    <property type="evidence" value="ECO:0007669"/>
    <property type="project" value="InterPro"/>
</dbReference>
<evidence type="ECO:0000256" key="1">
    <source>
        <dbReference type="ARBA" id="ARBA00022679"/>
    </source>
</evidence>
<dbReference type="PROSITE" id="PS50168">
    <property type="entry name" value="DED"/>
    <property type="match status" value="1"/>
</dbReference>
<dbReference type="GO" id="GO:0016301">
    <property type="term" value="F:kinase activity"/>
    <property type="evidence" value="ECO:0007669"/>
    <property type="project" value="UniProtKB-KW"/>
</dbReference>
<keyword evidence="3" id="KW-0418">Kinase</keyword>
<keyword evidence="1" id="KW-0808">Transferase</keyword>
<sequence>MDPEENLTSQHVYQPSLLNSTYPLTRSSYTPAHSGNHPNNYPYMNNHLQSNTQPPPFYGIPEPQQIHHNVTPAQYPYNSHTPITQSLHNIVPTPPIPAGPAPQMLQSLPTSAYMPAYSNLDSDPSQREDFQSLIREICTELAKDDKVVDELKFILYDKFTQAEMDKLTDVGSILDKMMEKQLLSENKVCYLEDYLKISYVSLSKRLIQFRQSCDSPKKPATALVQITVVDMCRFWVSLIRLFRFTRSERIVSRRSSNKSINSINSLYPLRILSPDTETGESALILLNQPLHPSLTRTLFYKCTYRVCSDGGANRLYALSFHDLTPDQIVGDLDSVTHSVLQYYKDRGTHIVQDTGQDNTDLLKALLILPSSVSSVYILPPFTGRFDHVLACINSLYTWNNGHPSVPAYLISETTICFLLPAGRNMISFPPGHEDQFCGLVPIGEPASCVTTTGLRWNVKNEAFRFGALISTSNQFESNVVSVDTDKPLIFTSTYKYPPIK</sequence>
<dbReference type="NCBIfam" id="TIGR01378">
    <property type="entry name" value="thi_PPkinase"/>
    <property type="match status" value="1"/>
</dbReference>
<protein>
    <submittedName>
        <fullName evidence="7">Thiamine pyrophosphokinase 1</fullName>
    </submittedName>
</protein>
<feature type="compositionally biased region" description="Polar residues" evidence="5">
    <location>
        <begin position="24"/>
        <end position="33"/>
    </location>
</feature>
<dbReference type="GO" id="GO:0042981">
    <property type="term" value="P:regulation of apoptotic process"/>
    <property type="evidence" value="ECO:0007669"/>
    <property type="project" value="InterPro"/>
</dbReference>
<evidence type="ECO:0000256" key="5">
    <source>
        <dbReference type="SAM" id="MobiDB-lite"/>
    </source>
</evidence>
<dbReference type="Pfam" id="PF04265">
    <property type="entry name" value="TPK_B1_binding"/>
    <property type="match status" value="1"/>
</dbReference>
<dbReference type="InterPro" id="IPR036371">
    <property type="entry name" value="TPK_B1-bd_sf"/>
</dbReference>
<name>A0AAV7KG35_9METZ</name>
<dbReference type="InterPro" id="IPR001875">
    <property type="entry name" value="DED_dom"/>
</dbReference>
<dbReference type="InterPro" id="IPR007373">
    <property type="entry name" value="Thiamin_PyroPKinase_B1-bd"/>
</dbReference>
<evidence type="ECO:0000259" key="6">
    <source>
        <dbReference type="PROSITE" id="PS50168"/>
    </source>
</evidence>
<dbReference type="SUPFAM" id="SSF63999">
    <property type="entry name" value="Thiamin pyrophosphokinase, catalytic domain"/>
    <property type="match status" value="1"/>
</dbReference>
<dbReference type="AlphaFoldDB" id="A0AAV7KG35"/>
<feature type="domain" description="DED" evidence="6">
    <location>
        <begin position="129"/>
        <end position="208"/>
    </location>
</feature>
<dbReference type="SUPFAM" id="SSF47986">
    <property type="entry name" value="DEATH domain"/>
    <property type="match status" value="1"/>
</dbReference>
<dbReference type="GO" id="GO:0006772">
    <property type="term" value="P:thiamine metabolic process"/>
    <property type="evidence" value="ECO:0007669"/>
    <property type="project" value="InterPro"/>
</dbReference>
<feature type="region of interest" description="Disordered" evidence="5">
    <location>
        <begin position="24"/>
        <end position="59"/>
    </location>
</feature>
<dbReference type="SMART" id="SM00983">
    <property type="entry name" value="TPK_B1_binding"/>
    <property type="match status" value="1"/>
</dbReference>
<dbReference type="PANTHER" id="PTHR13622:SF8">
    <property type="entry name" value="THIAMIN PYROPHOSPHOKINASE 1"/>
    <property type="match status" value="1"/>
</dbReference>
<dbReference type="Gene3D" id="3.40.50.10240">
    <property type="entry name" value="Thiamin pyrophosphokinase, catalytic domain"/>
    <property type="match status" value="1"/>
</dbReference>
<reference evidence="7 8" key="1">
    <citation type="journal article" date="2023" name="BMC Biol.">
        <title>The compact genome of the sponge Oopsacas minuta (Hexactinellida) is lacking key metazoan core genes.</title>
        <authorList>
            <person name="Santini S."/>
            <person name="Schenkelaars Q."/>
            <person name="Jourda C."/>
            <person name="Duchesne M."/>
            <person name="Belahbib H."/>
            <person name="Rocher C."/>
            <person name="Selva M."/>
            <person name="Riesgo A."/>
            <person name="Vervoort M."/>
            <person name="Leys S.P."/>
            <person name="Kodjabachian L."/>
            <person name="Le Bivic A."/>
            <person name="Borchiellini C."/>
            <person name="Claverie J.M."/>
            <person name="Renard E."/>
        </authorList>
    </citation>
    <scope>NUCLEOTIDE SEQUENCE [LARGE SCALE GENOMIC DNA]</scope>
    <source>
        <strain evidence="7">SPO-2</strain>
    </source>
</reference>
<keyword evidence="4" id="KW-0067">ATP-binding</keyword>
<dbReference type="PANTHER" id="PTHR13622">
    <property type="entry name" value="THIAMIN PYROPHOSPHOKINASE"/>
    <property type="match status" value="1"/>
</dbReference>
<dbReference type="GO" id="GO:0005524">
    <property type="term" value="F:ATP binding"/>
    <property type="evidence" value="ECO:0007669"/>
    <property type="project" value="UniProtKB-KW"/>
</dbReference>
<gene>
    <name evidence="7" type="ORF">LOD99_10594</name>
</gene>
<dbReference type="Proteomes" id="UP001165289">
    <property type="component" value="Unassembled WGS sequence"/>
</dbReference>
<evidence type="ECO:0000256" key="2">
    <source>
        <dbReference type="ARBA" id="ARBA00022741"/>
    </source>
</evidence>
<evidence type="ECO:0000256" key="3">
    <source>
        <dbReference type="ARBA" id="ARBA00022777"/>
    </source>
</evidence>
<dbReference type="EMBL" id="JAKMXF010000045">
    <property type="protein sequence ID" value="KAI6659840.1"/>
    <property type="molecule type" value="Genomic_DNA"/>
</dbReference>
<dbReference type="InterPro" id="IPR007371">
    <property type="entry name" value="TPK_catalytic"/>
</dbReference>
<feature type="compositionally biased region" description="Low complexity" evidence="5">
    <location>
        <begin position="36"/>
        <end position="47"/>
    </location>
</feature>
<accession>A0AAV7KG35</accession>
<dbReference type="InterPro" id="IPR011029">
    <property type="entry name" value="DEATH-like_dom_sf"/>
</dbReference>
<evidence type="ECO:0000256" key="4">
    <source>
        <dbReference type="ARBA" id="ARBA00022840"/>
    </source>
</evidence>
<keyword evidence="2" id="KW-0547">Nucleotide-binding</keyword>
<dbReference type="InterPro" id="IPR036759">
    <property type="entry name" value="TPK_catalytic_sf"/>
</dbReference>
<dbReference type="GO" id="GO:0009229">
    <property type="term" value="P:thiamine diphosphate biosynthetic process"/>
    <property type="evidence" value="ECO:0007669"/>
    <property type="project" value="InterPro"/>
</dbReference>
<proteinExistence type="predicted"/>
<dbReference type="InterPro" id="IPR006282">
    <property type="entry name" value="Thi_PPkinase"/>
</dbReference>
<organism evidence="7 8">
    <name type="scientific">Oopsacas minuta</name>
    <dbReference type="NCBI Taxonomy" id="111878"/>
    <lineage>
        <taxon>Eukaryota</taxon>
        <taxon>Metazoa</taxon>
        <taxon>Porifera</taxon>
        <taxon>Hexactinellida</taxon>
        <taxon>Hexasterophora</taxon>
        <taxon>Lyssacinosida</taxon>
        <taxon>Leucopsacidae</taxon>
        <taxon>Oopsacas</taxon>
    </lineage>
</organism>
<evidence type="ECO:0000313" key="7">
    <source>
        <dbReference type="EMBL" id="KAI6659840.1"/>
    </source>
</evidence>
<dbReference type="Pfam" id="PF04263">
    <property type="entry name" value="TPK_catalytic"/>
    <property type="match status" value="1"/>
</dbReference>
<comment type="caution">
    <text evidence="7">The sequence shown here is derived from an EMBL/GenBank/DDBJ whole genome shotgun (WGS) entry which is preliminary data.</text>
</comment>
<dbReference type="SUPFAM" id="SSF63862">
    <property type="entry name" value="Thiamin pyrophosphokinase, substrate-binding domain"/>
    <property type="match status" value="1"/>
</dbReference>
<evidence type="ECO:0000313" key="8">
    <source>
        <dbReference type="Proteomes" id="UP001165289"/>
    </source>
</evidence>
<dbReference type="CDD" id="cd07995">
    <property type="entry name" value="TPK"/>
    <property type="match status" value="1"/>
</dbReference>
<dbReference type="GO" id="GO:0004788">
    <property type="term" value="F:thiamine diphosphokinase activity"/>
    <property type="evidence" value="ECO:0007669"/>
    <property type="project" value="InterPro"/>
</dbReference>